<evidence type="ECO:0000259" key="3">
    <source>
        <dbReference type="Pfam" id="PF00079"/>
    </source>
</evidence>
<sequence length="602" mass="67167">FLSSNPSSSLPSLPLLSSITTGHSSSRLSSPSSSHLPEPEPDPPSSHSTVPSSTPTTGNQSCCMRLLDRVAAFFHHGPPALPVPSSVVVNTKEDGKKLELVLERWTLACFGNELIPARQNLSIVFAPLPTLALYSLLYLTLAEKARKRMKKICAVSEKSINSLGPLVSSILSSIEPPSNLFFRVFVDRSQLSSVHDSWTETAQSIFSNKVVVSVEREELPNYILRNSNEILSHTIIPTLTGLMGVASASVVAEWFGKTSPFPSRPFALTYRESQIHEYFVLVGHSRRLTSPLYTAWWIDLRTGDESSADQMALVLMRPFGRGGILRLREDLRPRQLHDLLIDLRAENSRESRLLLPRLQLHSEAEMLNKWRLSGVEVSALRSGPRSTHPISPPFVSAVHGATIRIDEMGVSCTLEDEEKPHTRLPHSYSPLEGSLDRLIDPNFHFRADSPFLLFIVHVPTLVPIIAGCYAGAPATSSLMLRRSLSSQSSVRVNHKNEKKKSKVSRIVKSITDKIGRLKKRTKEKFKKRNKKKNRKSMIDGETTRSTTTEDNSMSSEKDAKWREKLRSLRSDESSSKSASRKKSSRNTLSIQRPISPPRQFFA</sequence>
<evidence type="ECO:0000256" key="2">
    <source>
        <dbReference type="SAM" id="Phobius"/>
    </source>
</evidence>
<dbReference type="EMBL" id="BTSX01000003">
    <property type="protein sequence ID" value="GMS88906.1"/>
    <property type="molecule type" value="Genomic_DNA"/>
</dbReference>
<feature type="compositionally biased region" description="Low complexity" evidence="1">
    <location>
        <begin position="45"/>
        <end position="57"/>
    </location>
</feature>
<feature type="non-terminal residue" evidence="4">
    <location>
        <position position="1"/>
    </location>
</feature>
<keyword evidence="2" id="KW-0472">Membrane</keyword>
<keyword evidence="5" id="KW-1185">Reference proteome</keyword>
<evidence type="ECO:0000313" key="5">
    <source>
        <dbReference type="Proteomes" id="UP001432027"/>
    </source>
</evidence>
<feature type="compositionally biased region" description="Basic residues" evidence="1">
    <location>
        <begin position="492"/>
        <end position="505"/>
    </location>
</feature>
<evidence type="ECO:0000256" key="1">
    <source>
        <dbReference type="SAM" id="MobiDB-lite"/>
    </source>
</evidence>
<protein>
    <recommendedName>
        <fullName evidence="3">Serpin domain-containing protein</fullName>
    </recommendedName>
</protein>
<feature type="compositionally biased region" description="Basic residues" evidence="1">
    <location>
        <begin position="516"/>
        <end position="535"/>
    </location>
</feature>
<feature type="compositionally biased region" description="Low complexity" evidence="1">
    <location>
        <begin position="1"/>
        <end position="36"/>
    </location>
</feature>
<dbReference type="InterPro" id="IPR042178">
    <property type="entry name" value="Serpin_sf_1"/>
</dbReference>
<keyword evidence="2" id="KW-1133">Transmembrane helix</keyword>
<dbReference type="SUPFAM" id="SSF56574">
    <property type="entry name" value="Serpins"/>
    <property type="match status" value="1"/>
</dbReference>
<dbReference type="InterPro" id="IPR023796">
    <property type="entry name" value="Serpin_dom"/>
</dbReference>
<proteinExistence type="predicted"/>
<dbReference type="Gene3D" id="2.30.39.10">
    <property type="entry name" value="Alpha-1-antitrypsin, domain 1"/>
    <property type="match status" value="1"/>
</dbReference>
<feature type="region of interest" description="Disordered" evidence="1">
    <location>
        <begin position="1"/>
        <end position="59"/>
    </location>
</feature>
<accession>A0AAV5T092</accession>
<feature type="domain" description="Serpin" evidence="3">
    <location>
        <begin position="310"/>
        <end position="467"/>
    </location>
</feature>
<gene>
    <name evidence="4" type="ORF">PENTCL1PPCAC_11081</name>
</gene>
<feature type="region of interest" description="Disordered" evidence="1">
    <location>
        <begin position="484"/>
        <end position="602"/>
    </location>
</feature>
<feature type="compositionally biased region" description="Polar residues" evidence="1">
    <location>
        <begin position="543"/>
        <end position="554"/>
    </location>
</feature>
<dbReference type="Proteomes" id="UP001432027">
    <property type="component" value="Unassembled WGS sequence"/>
</dbReference>
<name>A0AAV5T092_9BILA</name>
<feature type="transmembrane region" description="Helical" evidence="2">
    <location>
        <begin position="121"/>
        <end position="141"/>
    </location>
</feature>
<evidence type="ECO:0000313" key="4">
    <source>
        <dbReference type="EMBL" id="GMS88906.1"/>
    </source>
</evidence>
<feature type="compositionally biased region" description="Basic and acidic residues" evidence="1">
    <location>
        <begin position="555"/>
        <end position="574"/>
    </location>
</feature>
<dbReference type="Gene3D" id="3.30.497.10">
    <property type="entry name" value="Antithrombin, subunit I, domain 2"/>
    <property type="match status" value="1"/>
</dbReference>
<dbReference type="InterPro" id="IPR042185">
    <property type="entry name" value="Serpin_sf_2"/>
</dbReference>
<keyword evidence="2" id="KW-0812">Transmembrane</keyword>
<feature type="transmembrane region" description="Helical" evidence="2">
    <location>
        <begin position="451"/>
        <end position="472"/>
    </location>
</feature>
<dbReference type="InterPro" id="IPR036186">
    <property type="entry name" value="Serpin_sf"/>
</dbReference>
<dbReference type="Pfam" id="PF00079">
    <property type="entry name" value="Serpin"/>
    <property type="match status" value="1"/>
</dbReference>
<comment type="caution">
    <text evidence="4">The sequence shown here is derived from an EMBL/GenBank/DDBJ whole genome shotgun (WGS) entry which is preliminary data.</text>
</comment>
<dbReference type="AlphaFoldDB" id="A0AAV5T092"/>
<reference evidence="4" key="1">
    <citation type="submission" date="2023-10" db="EMBL/GenBank/DDBJ databases">
        <title>Genome assembly of Pristionchus species.</title>
        <authorList>
            <person name="Yoshida K."/>
            <person name="Sommer R.J."/>
        </authorList>
    </citation>
    <scope>NUCLEOTIDE SEQUENCE</scope>
    <source>
        <strain evidence="4">RS0144</strain>
    </source>
</reference>
<organism evidence="4 5">
    <name type="scientific">Pristionchus entomophagus</name>
    <dbReference type="NCBI Taxonomy" id="358040"/>
    <lineage>
        <taxon>Eukaryota</taxon>
        <taxon>Metazoa</taxon>
        <taxon>Ecdysozoa</taxon>
        <taxon>Nematoda</taxon>
        <taxon>Chromadorea</taxon>
        <taxon>Rhabditida</taxon>
        <taxon>Rhabditina</taxon>
        <taxon>Diplogasteromorpha</taxon>
        <taxon>Diplogasteroidea</taxon>
        <taxon>Neodiplogasteridae</taxon>
        <taxon>Pristionchus</taxon>
    </lineage>
</organism>